<proteinExistence type="predicted"/>
<dbReference type="GO" id="GO:0006351">
    <property type="term" value="P:DNA-templated transcription"/>
    <property type="evidence" value="ECO:0007669"/>
    <property type="project" value="InterPro"/>
</dbReference>
<feature type="compositionally biased region" description="Basic and acidic residues" evidence="1">
    <location>
        <begin position="370"/>
        <end position="379"/>
    </location>
</feature>
<evidence type="ECO:0000313" key="3">
    <source>
        <dbReference type="Proteomes" id="UP001443914"/>
    </source>
</evidence>
<dbReference type="EMBL" id="JBDFQZ010000013">
    <property type="protein sequence ID" value="KAK9670691.1"/>
    <property type="molecule type" value="Genomic_DNA"/>
</dbReference>
<organism evidence="2 3">
    <name type="scientific">Saponaria officinalis</name>
    <name type="common">Common soapwort</name>
    <name type="synonym">Lychnis saponaria</name>
    <dbReference type="NCBI Taxonomy" id="3572"/>
    <lineage>
        <taxon>Eukaryota</taxon>
        <taxon>Viridiplantae</taxon>
        <taxon>Streptophyta</taxon>
        <taxon>Embryophyta</taxon>
        <taxon>Tracheophyta</taxon>
        <taxon>Spermatophyta</taxon>
        <taxon>Magnoliopsida</taxon>
        <taxon>eudicotyledons</taxon>
        <taxon>Gunneridae</taxon>
        <taxon>Pentapetalae</taxon>
        <taxon>Caryophyllales</taxon>
        <taxon>Caryophyllaceae</taxon>
        <taxon>Caryophylleae</taxon>
        <taxon>Saponaria</taxon>
    </lineage>
</organism>
<gene>
    <name evidence="2" type="ORF">RND81_13G218500</name>
</gene>
<evidence type="ECO:0008006" key="4">
    <source>
        <dbReference type="Google" id="ProtNLM"/>
    </source>
</evidence>
<evidence type="ECO:0000256" key="1">
    <source>
        <dbReference type="SAM" id="MobiDB-lite"/>
    </source>
</evidence>
<comment type="caution">
    <text evidence="2">The sequence shown here is derived from an EMBL/GenBank/DDBJ whole genome shotgun (WGS) entry which is preliminary data.</text>
</comment>
<feature type="compositionally biased region" description="Low complexity" evidence="1">
    <location>
        <begin position="348"/>
        <end position="369"/>
    </location>
</feature>
<dbReference type="GO" id="GO:0003714">
    <property type="term" value="F:transcription corepressor activity"/>
    <property type="evidence" value="ECO:0007669"/>
    <property type="project" value="InterPro"/>
</dbReference>
<protein>
    <recommendedName>
        <fullName evidence="4">Protein SCAI</fullName>
    </recommendedName>
</protein>
<dbReference type="InterPro" id="IPR022709">
    <property type="entry name" value="SCAI"/>
</dbReference>
<dbReference type="Proteomes" id="UP001443914">
    <property type="component" value="Unassembled WGS sequence"/>
</dbReference>
<dbReference type="Pfam" id="PF12070">
    <property type="entry name" value="SCAI"/>
    <property type="match status" value="1"/>
</dbReference>
<evidence type="ECO:0000313" key="2">
    <source>
        <dbReference type="EMBL" id="KAK9670691.1"/>
    </source>
</evidence>
<name>A0AAW1H104_SAPOF</name>
<reference evidence="2" key="1">
    <citation type="submission" date="2024-03" db="EMBL/GenBank/DDBJ databases">
        <title>WGS assembly of Saponaria officinalis var. Norfolk2.</title>
        <authorList>
            <person name="Jenkins J."/>
            <person name="Shu S."/>
            <person name="Grimwood J."/>
            <person name="Barry K."/>
            <person name="Goodstein D."/>
            <person name="Schmutz J."/>
            <person name="Leebens-Mack J."/>
            <person name="Osbourn A."/>
        </authorList>
    </citation>
    <scope>NUCLEOTIDE SEQUENCE [LARGE SCALE GENOMIC DNA]</scope>
    <source>
        <strain evidence="2">JIC</strain>
    </source>
</reference>
<dbReference type="AlphaFoldDB" id="A0AAW1H104"/>
<feature type="region of interest" description="Disordered" evidence="1">
    <location>
        <begin position="345"/>
        <end position="379"/>
    </location>
</feature>
<sequence>MSLDQDVSHNFRRLVEKADRKFVRVRDLPAYGAGPTPTRYLRKVFKAYMEVWRYQQKHRAELVGSGLQRWEIGEIASRIGQLYFGQYMRTSEARFLVESYVFYEAVLQRRYFDSEVGGKVNVSVRYKELRFYARFLLVSLILTRTHMVALLVDRFKDLVHHTTASLKDANLKEWKLVVQEIVRFVNADKPFPNGRPLRFCAVFDTHPDSLPYVARFHAKKVFKLHDAVLTSYHRNEIKFAELTLDTFRMLQCLEWEPSGSFYHKQQNESASNGVLKEYSGTSGLIDINLAADMNDPTLPPNPKKAVLYRPKSTHLLAVIATVCEELPPESIMLIYVSSFSVGTSSAESSGGSRRFSKSKSLLSNSNDQKSSPEHRDDKKGYLSSYYDNSLCLGPRGSGGSNNLYPGDLLPFTRRPIFLVIDSDNSHAFKVIHGAERGEPSALLLSPLRPSFKSPRNLDETVNGSQFTLFLTAPLRAFCQVVGLSVTNRDKDVYDEAEYIIANALAKWEVMLCSSTKVDLVWAQVLPDPFLRRIILRFIFCRAVLSLFHPAESREPYVPECVPPLPGFISSDAEAVESYIFQLADHLNVSDCFNNM</sequence>
<keyword evidence="3" id="KW-1185">Reference proteome</keyword>
<dbReference type="PANTHER" id="PTHR21243">
    <property type="entry name" value="PROTEIN SCAI"/>
    <property type="match status" value="1"/>
</dbReference>
<accession>A0AAW1H104</accession>